<proteinExistence type="predicted"/>
<dbReference type="Pfam" id="PF00440">
    <property type="entry name" value="TetR_N"/>
    <property type="match status" value="1"/>
</dbReference>
<dbReference type="Gene3D" id="1.10.10.60">
    <property type="entry name" value="Homeodomain-like"/>
    <property type="match status" value="1"/>
</dbReference>
<name>A0ABT0RUT1_9SPHN</name>
<dbReference type="Gene3D" id="1.10.357.10">
    <property type="entry name" value="Tetracycline Repressor, domain 2"/>
    <property type="match status" value="1"/>
</dbReference>
<reference evidence="6 7" key="1">
    <citation type="submission" date="2022-05" db="EMBL/GenBank/DDBJ databases">
        <authorList>
            <person name="Jo J.-H."/>
            <person name="Im W.-T."/>
        </authorList>
    </citation>
    <scope>NUCLEOTIDE SEQUENCE [LARGE SCALE GENOMIC DNA]</scope>
    <source>
        <strain evidence="6 7">NSE70-1</strain>
    </source>
</reference>
<dbReference type="SUPFAM" id="SSF46689">
    <property type="entry name" value="Homeodomain-like"/>
    <property type="match status" value="1"/>
</dbReference>
<evidence type="ECO:0000313" key="7">
    <source>
        <dbReference type="Proteomes" id="UP001203410"/>
    </source>
</evidence>
<dbReference type="EMBL" id="JAMGBA010000002">
    <property type="protein sequence ID" value="MCL6698755.1"/>
    <property type="molecule type" value="Genomic_DNA"/>
</dbReference>
<dbReference type="SUPFAM" id="SSF48498">
    <property type="entry name" value="Tetracyclin repressor-like, C-terminal domain"/>
    <property type="match status" value="1"/>
</dbReference>
<organism evidence="6 7">
    <name type="scientific">Sphingomonas caseinilyticus</name>
    <dbReference type="NCBI Taxonomy" id="2908205"/>
    <lineage>
        <taxon>Bacteria</taxon>
        <taxon>Pseudomonadati</taxon>
        <taxon>Pseudomonadota</taxon>
        <taxon>Alphaproteobacteria</taxon>
        <taxon>Sphingomonadales</taxon>
        <taxon>Sphingomonadaceae</taxon>
        <taxon>Sphingomonas</taxon>
    </lineage>
</organism>
<feature type="DNA-binding region" description="H-T-H motif" evidence="4">
    <location>
        <begin position="43"/>
        <end position="62"/>
    </location>
</feature>
<keyword evidence="1" id="KW-0805">Transcription regulation</keyword>
<dbReference type="InterPro" id="IPR050109">
    <property type="entry name" value="HTH-type_TetR-like_transc_reg"/>
</dbReference>
<dbReference type="InterPro" id="IPR023772">
    <property type="entry name" value="DNA-bd_HTH_TetR-type_CS"/>
</dbReference>
<accession>A0ABT0RUT1</accession>
<evidence type="ECO:0000256" key="1">
    <source>
        <dbReference type="ARBA" id="ARBA00023015"/>
    </source>
</evidence>
<evidence type="ECO:0000259" key="5">
    <source>
        <dbReference type="PROSITE" id="PS50977"/>
    </source>
</evidence>
<evidence type="ECO:0000256" key="4">
    <source>
        <dbReference type="PROSITE-ProRule" id="PRU00335"/>
    </source>
</evidence>
<evidence type="ECO:0000256" key="2">
    <source>
        <dbReference type="ARBA" id="ARBA00023125"/>
    </source>
</evidence>
<gene>
    <name evidence="6" type="ORF">LZ496_08175</name>
</gene>
<dbReference type="Proteomes" id="UP001203410">
    <property type="component" value="Unassembled WGS sequence"/>
</dbReference>
<dbReference type="InterPro" id="IPR001647">
    <property type="entry name" value="HTH_TetR"/>
</dbReference>
<dbReference type="PRINTS" id="PR00455">
    <property type="entry name" value="HTHTETR"/>
</dbReference>
<comment type="caution">
    <text evidence="6">The sequence shown here is derived from an EMBL/GenBank/DDBJ whole genome shotgun (WGS) entry which is preliminary data.</text>
</comment>
<dbReference type="PROSITE" id="PS50977">
    <property type="entry name" value="HTH_TETR_2"/>
    <property type="match status" value="1"/>
</dbReference>
<dbReference type="PANTHER" id="PTHR30055:SF234">
    <property type="entry name" value="HTH-TYPE TRANSCRIPTIONAL REGULATOR BETI"/>
    <property type="match status" value="1"/>
</dbReference>
<protein>
    <submittedName>
        <fullName evidence="6">TetR/AcrR family transcriptional regulator</fullName>
    </submittedName>
</protein>
<dbReference type="RefSeq" id="WP_249904145.1">
    <property type="nucleotide sequence ID" value="NZ_JAMGBA010000002.1"/>
</dbReference>
<dbReference type="PANTHER" id="PTHR30055">
    <property type="entry name" value="HTH-TYPE TRANSCRIPTIONAL REGULATOR RUTR"/>
    <property type="match status" value="1"/>
</dbReference>
<feature type="domain" description="HTH tetR-type" evidence="5">
    <location>
        <begin position="20"/>
        <end position="80"/>
    </location>
</feature>
<keyword evidence="2 4" id="KW-0238">DNA-binding</keyword>
<keyword evidence="7" id="KW-1185">Reference proteome</keyword>
<dbReference type="InterPro" id="IPR036271">
    <property type="entry name" value="Tet_transcr_reg_TetR-rel_C_sf"/>
</dbReference>
<sequence>MGRTTSPASKGKAPRTARGEKTLRKILDAALLEFGQRGFHDSSIVGITGRAKVALGTFYTYFDSKEAVFAALVRDMSRQVRDHVAPDIEGVADEIDRERLALASYLRFVFDHKEVYRIIDEAEFVDPAGFRTHYETAAARIAARLEEATAKGQMRDDGALATEVRAWAIMGMNVFLGLRFGVWGRQDAELVAAHANELIARGLKP</sequence>
<evidence type="ECO:0000313" key="6">
    <source>
        <dbReference type="EMBL" id="MCL6698755.1"/>
    </source>
</evidence>
<dbReference type="InterPro" id="IPR009057">
    <property type="entry name" value="Homeodomain-like_sf"/>
</dbReference>
<dbReference type="PROSITE" id="PS01081">
    <property type="entry name" value="HTH_TETR_1"/>
    <property type="match status" value="1"/>
</dbReference>
<evidence type="ECO:0000256" key="3">
    <source>
        <dbReference type="ARBA" id="ARBA00023163"/>
    </source>
</evidence>
<keyword evidence="3" id="KW-0804">Transcription</keyword>